<dbReference type="AlphaFoldDB" id="A0A917B7T2"/>
<dbReference type="RefSeq" id="WP_188677144.1">
    <property type="nucleotide sequence ID" value="NZ_BMGP01000003.1"/>
</dbReference>
<evidence type="ECO:0000256" key="2">
    <source>
        <dbReference type="ARBA" id="ARBA00006219"/>
    </source>
</evidence>
<keyword evidence="19" id="KW-1185">Reference proteome</keyword>
<feature type="region of interest" description="Disordered" evidence="15">
    <location>
        <begin position="1"/>
        <end position="31"/>
    </location>
</feature>
<keyword evidence="7" id="KW-0808">Transferase</keyword>
<evidence type="ECO:0000256" key="11">
    <source>
        <dbReference type="ARBA" id="ARBA00023056"/>
    </source>
</evidence>
<evidence type="ECO:0000259" key="17">
    <source>
        <dbReference type="Pfam" id="PF18085"/>
    </source>
</evidence>
<comment type="similarity">
    <text evidence="2">Belongs to the aminoglycoside phosphotransferase family.</text>
</comment>
<keyword evidence="9" id="KW-0418">Kinase</keyword>
<dbReference type="EMBL" id="BMGP01000003">
    <property type="protein sequence ID" value="GGF25057.1"/>
    <property type="molecule type" value="Genomic_DNA"/>
</dbReference>
<protein>
    <recommendedName>
        <fullName evidence="5">Maltokinase</fullName>
        <ecNumber evidence="4">2.7.1.175</ecNumber>
    </recommendedName>
    <alternativeName>
        <fullName evidence="13">Maltose-1-phosphate synthase</fullName>
    </alternativeName>
</protein>
<keyword evidence="6" id="KW-0321">Glycogen metabolism</keyword>
<organism evidence="18 19">
    <name type="scientific">Subtercola lobariae</name>
    <dbReference type="NCBI Taxonomy" id="1588641"/>
    <lineage>
        <taxon>Bacteria</taxon>
        <taxon>Bacillati</taxon>
        <taxon>Actinomycetota</taxon>
        <taxon>Actinomycetes</taxon>
        <taxon>Micrococcales</taxon>
        <taxon>Microbacteriaceae</taxon>
        <taxon>Subtercola</taxon>
    </lineage>
</organism>
<keyword evidence="12" id="KW-0119">Carbohydrate metabolism</keyword>
<dbReference type="InterPro" id="IPR002575">
    <property type="entry name" value="Aminoglycoside_PTrfase"/>
</dbReference>
<dbReference type="Proteomes" id="UP000598775">
    <property type="component" value="Unassembled WGS sequence"/>
</dbReference>
<name>A0A917B7T2_9MICO</name>
<comment type="pathway">
    <text evidence="1">Glycan biosynthesis; glycogen biosynthesis.</text>
</comment>
<feature type="domain" description="Aminoglycoside phosphotransferase" evidence="16">
    <location>
        <begin position="275"/>
        <end position="405"/>
    </location>
</feature>
<evidence type="ECO:0000256" key="6">
    <source>
        <dbReference type="ARBA" id="ARBA00022600"/>
    </source>
</evidence>
<dbReference type="GO" id="GO:0016301">
    <property type="term" value="F:kinase activity"/>
    <property type="evidence" value="ECO:0007669"/>
    <property type="project" value="UniProtKB-KW"/>
</dbReference>
<dbReference type="Pfam" id="PF18085">
    <property type="entry name" value="Mak_N_cap"/>
    <property type="match status" value="1"/>
</dbReference>
<keyword evidence="10" id="KW-0067">ATP-binding</keyword>
<keyword evidence="8" id="KW-0547">Nucleotide-binding</keyword>
<sequence length="517" mass="53854">MSDSDSRRVNEFGQERPATDQHGPAKVGLANPGTDELLAALTEWMPAQRWFAGKGTTPVLRLVGSFDLRSPAATLADLAAASGSGAGLSPAVTITTALVLDEGGSQPKLYQVPLTARSEALPELAGGLITTLDSGSFVYDGALDSAYATALLTLITSDESTGNDGGATASGRSQEPGHPLAVTSSRVLSGEQSNTSIIMTVSHAAAAGTAASTAPAAAPAPVICKVFRVLHHGDNPDVVLQSALAKAGSTRVPASVGSVVGTWSDERVFDGIASGHLAFAQEFLPGVRDAWRVALEAAEAGHPFTADAFALGEATAEVHETLAGVMPTVEPSPELIAAVLASMRGRHAEAVAEVPELGQFSAAVDRIFDKAATGHWPRLQRIHGDYHLGQVLAVPSGGWVLVDFEGEPLRPMAERNQPDLAVRDIAGMLRSFDYVAGSFADTPLHPSATAWAQDARQAFLDGYVARSGFDLTSNRALLEAFEIDKALYEAIYEARNRPTWLAIPVTAIARLAGGALS</sequence>
<comment type="caution">
    <text evidence="18">The sequence shown here is derived from an EMBL/GenBank/DDBJ whole genome shotgun (WGS) entry which is preliminary data.</text>
</comment>
<keyword evidence="11" id="KW-0320">Glycogen biosynthesis</keyword>
<evidence type="ECO:0000256" key="14">
    <source>
        <dbReference type="ARBA" id="ARBA00049067"/>
    </source>
</evidence>
<evidence type="ECO:0000256" key="1">
    <source>
        <dbReference type="ARBA" id="ARBA00004964"/>
    </source>
</evidence>
<evidence type="ECO:0000313" key="19">
    <source>
        <dbReference type="Proteomes" id="UP000598775"/>
    </source>
</evidence>
<evidence type="ECO:0000256" key="4">
    <source>
        <dbReference type="ARBA" id="ARBA00011962"/>
    </source>
</evidence>
<evidence type="ECO:0000256" key="12">
    <source>
        <dbReference type="ARBA" id="ARBA00023277"/>
    </source>
</evidence>
<comment type="catalytic activity">
    <reaction evidence="14">
        <text>D-maltose + ATP = alpha-maltose 1-phosphate + ADP + H(+)</text>
        <dbReference type="Rhea" id="RHEA:31915"/>
        <dbReference type="ChEBI" id="CHEBI:15378"/>
        <dbReference type="ChEBI" id="CHEBI:17306"/>
        <dbReference type="ChEBI" id="CHEBI:30616"/>
        <dbReference type="ChEBI" id="CHEBI:63576"/>
        <dbReference type="ChEBI" id="CHEBI:456216"/>
        <dbReference type="EC" id="2.7.1.175"/>
    </reaction>
</comment>
<evidence type="ECO:0000259" key="16">
    <source>
        <dbReference type="Pfam" id="PF01636"/>
    </source>
</evidence>
<dbReference type="SUPFAM" id="SSF56112">
    <property type="entry name" value="Protein kinase-like (PK-like)"/>
    <property type="match status" value="1"/>
</dbReference>
<feature type="compositionally biased region" description="Basic and acidic residues" evidence="15">
    <location>
        <begin position="1"/>
        <end position="19"/>
    </location>
</feature>
<gene>
    <name evidence="18" type="ORF">GCM10011399_18170</name>
</gene>
<evidence type="ECO:0000256" key="15">
    <source>
        <dbReference type="SAM" id="MobiDB-lite"/>
    </source>
</evidence>
<dbReference type="GO" id="GO:0005978">
    <property type="term" value="P:glycogen biosynthetic process"/>
    <property type="evidence" value="ECO:0007669"/>
    <property type="project" value="UniProtKB-KW"/>
</dbReference>
<dbReference type="InterPro" id="IPR011009">
    <property type="entry name" value="Kinase-like_dom_sf"/>
</dbReference>
<dbReference type="GO" id="GO:0005524">
    <property type="term" value="F:ATP binding"/>
    <property type="evidence" value="ECO:0007669"/>
    <property type="project" value="UniProtKB-KW"/>
</dbReference>
<evidence type="ECO:0000313" key="18">
    <source>
        <dbReference type="EMBL" id="GGF25057.1"/>
    </source>
</evidence>
<feature type="domain" description="Maltokinase N-terminal cap" evidence="17">
    <location>
        <begin position="44"/>
        <end position="144"/>
    </location>
</feature>
<evidence type="ECO:0000256" key="8">
    <source>
        <dbReference type="ARBA" id="ARBA00022741"/>
    </source>
</evidence>
<evidence type="ECO:0000256" key="3">
    <source>
        <dbReference type="ARBA" id="ARBA00011245"/>
    </source>
</evidence>
<proteinExistence type="inferred from homology"/>
<dbReference type="InterPro" id="IPR040999">
    <property type="entry name" value="Mak_N_cap"/>
</dbReference>
<evidence type="ECO:0000256" key="5">
    <source>
        <dbReference type="ARBA" id="ARBA00013882"/>
    </source>
</evidence>
<evidence type="ECO:0000256" key="13">
    <source>
        <dbReference type="ARBA" id="ARBA00031251"/>
    </source>
</evidence>
<feature type="region of interest" description="Disordered" evidence="15">
    <location>
        <begin position="161"/>
        <end position="186"/>
    </location>
</feature>
<evidence type="ECO:0000256" key="9">
    <source>
        <dbReference type="ARBA" id="ARBA00022777"/>
    </source>
</evidence>
<dbReference type="EC" id="2.7.1.175" evidence="4"/>
<reference evidence="18 19" key="1">
    <citation type="journal article" date="2014" name="Int. J. Syst. Evol. Microbiol.">
        <title>Complete genome sequence of Corynebacterium casei LMG S-19264T (=DSM 44701T), isolated from a smear-ripened cheese.</title>
        <authorList>
            <consortium name="US DOE Joint Genome Institute (JGI-PGF)"/>
            <person name="Walter F."/>
            <person name="Albersmeier A."/>
            <person name="Kalinowski J."/>
            <person name="Ruckert C."/>
        </authorList>
    </citation>
    <scope>NUCLEOTIDE SEQUENCE [LARGE SCALE GENOMIC DNA]</scope>
    <source>
        <strain evidence="18 19">CGMCC 1.12976</strain>
    </source>
</reference>
<evidence type="ECO:0000256" key="7">
    <source>
        <dbReference type="ARBA" id="ARBA00022679"/>
    </source>
</evidence>
<accession>A0A917B7T2</accession>
<evidence type="ECO:0000256" key="10">
    <source>
        <dbReference type="ARBA" id="ARBA00022840"/>
    </source>
</evidence>
<comment type="subunit">
    <text evidence="3">Monomer.</text>
</comment>
<dbReference type="Gene3D" id="3.90.1200.10">
    <property type="match status" value="1"/>
</dbReference>
<dbReference type="Pfam" id="PF01636">
    <property type="entry name" value="APH"/>
    <property type="match status" value="1"/>
</dbReference>